<evidence type="ECO:0000256" key="14">
    <source>
        <dbReference type="ARBA" id="ARBA00023180"/>
    </source>
</evidence>
<keyword evidence="10 17" id="KW-0067">ATP-binding</keyword>
<evidence type="ECO:0000256" key="7">
    <source>
        <dbReference type="ARBA" id="ARBA00022737"/>
    </source>
</evidence>
<evidence type="ECO:0000256" key="11">
    <source>
        <dbReference type="ARBA" id="ARBA00022989"/>
    </source>
</evidence>
<dbReference type="FunFam" id="3.30.430.20:FF:000002">
    <property type="entry name" value="Cysteine-rich receptor-like protein kinase 10"/>
    <property type="match status" value="1"/>
</dbReference>
<keyword evidence="11 18" id="KW-1133">Transmembrane helix</keyword>
<keyword evidence="6 19" id="KW-0732">Signal</keyword>
<protein>
    <recommendedName>
        <fullName evidence="24">Cysteine-rich receptor-like protein kinase 10</fullName>
    </recommendedName>
</protein>
<proteinExistence type="predicted"/>
<keyword evidence="3" id="KW-0597">Phosphoprotein</keyword>
<name>A0A803LKZ1_CHEQI</name>
<dbReference type="Gene3D" id="3.30.200.20">
    <property type="entry name" value="Phosphorylase Kinase, domain 1"/>
    <property type="match status" value="1"/>
</dbReference>
<feature type="chain" id="PRO_5031459412" description="Cysteine-rich receptor-like protein kinase 10" evidence="19">
    <location>
        <begin position="27"/>
        <end position="668"/>
    </location>
</feature>
<dbReference type="Pfam" id="PF01657">
    <property type="entry name" value="Stress-antifung"/>
    <property type="match status" value="2"/>
</dbReference>
<feature type="domain" description="Gnk2-homologous" evidence="21">
    <location>
        <begin position="144"/>
        <end position="256"/>
    </location>
</feature>
<keyword evidence="23" id="KW-1185">Reference proteome</keyword>
<dbReference type="SMART" id="SM00220">
    <property type="entry name" value="S_TKc"/>
    <property type="match status" value="1"/>
</dbReference>
<keyword evidence="4" id="KW-0808">Transferase</keyword>
<evidence type="ECO:0008006" key="24">
    <source>
        <dbReference type="Google" id="ProtNLM"/>
    </source>
</evidence>
<evidence type="ECO:0000259" key="21">
    <source>
        <dbReference type="PROSITE" id="PS51473"/>
    </source>
</evidence>
<sequence length="668" mass="74245">MACFAISWSSLLITLLICSLNCIAVAEPSYVFSLCPDKQTAAPSSVYQTNVNTLLSFLSFNSNNENRFYNTTVGTGANKVYGVFFCRIDQTVSFCQECFSLANNSLNSHCLGKKESVVWYDQCMIRYSNDSFFGTMNDAPMIPMWNRQNAVDIQNITSNQTEFTQVVLETLGDVSSQAAAGLSGKKFATKEGKFLSNLTSMNLLYTLAECTPDLSVNDCNTCLQMTIGNMTEMCNMKAGCTMMNPSCNMRYDIYAFYGDALTPASGPSPVPVSGDTSKNTSSMSRRKKMLLIVGVSISAILALMILLGAWVLMFKRKSKKPVGEEMDEIYTVESLKFDFSTIRKATNNFSADKKLGEGGFGEVYKGQLEDGRYIAIKRLSSSSKQGIGEFKTEVVLVAKLQHRNLVKLLGFCLSGKEKILVYEFLPNMSLDRFLSDPTKRESLNWKTRLTIIEGIAKGLLYLHEDSRLKIVHRDLKPSNILLDEDMNPKIADFGMAKLFGIDQTQDNTDRIVGTFGYMAPEYLITGHFSVKSDVYGFGIIILELVSGLKNRFSHKQQIDESLLYRAWRLWNEGVPMKLTDPTFGNDFPVEEMAKCIHIGLLCVQEDAAKRPRMASIVAALNGESISLPLPTPPRFLNDSVDYGIKDGGSDKCTPALGVKDIFTDLHPR</sequence>
<evidence type="ECO:0000256" key="3">
    <source>
        <dbReference type="ARBA" id="ARBA00022553"/>
    </source>
</evidence>
<accession>A0A803LKZ1</accession>
<feature type="domain" description="Gnk2-homologous" evidence="21">
    <location>
        <begin position="29"/>
        <end position="132"/>
    </location>
</feature>
<evidence type="ECO:0000256" key="5">
    <source>
        <dbReference type="ARBA" id="ARBA00022692"/>
    </source>
</evidence>
<dbReference type="PROSITE" id="PS00107">
    <property type="entry name" value="PROTEIN_KINASE_ATP"/>
    <property type="match status" value="1"/>
</dbReference>
<evidence type="ECO:0000256" key="6">
    <source>
        <dbReference type="ARBA" id="ARBA00022729"/>
    </source>
</evidence>
<evidence type="ECO:0000259" key="20">
    <source>
        <dbReference type="PROSITE" id="PS50011"/>
    </source>
</evidence>
<dbReference type="PANTHER" id="PTHR27002:SF1050">
    <property type="entry name" value="CYSTEINE-RICH RECEPTOR-LIKE PROTEIN KINASE 5"/>
    <property type="match status" value="1"/>
</dbReference>
<evidence type="ECO:0000256" key="4">
    <source>
        <dbReference type="ARBA" id="ARBA00022679"/>
    </source>
</evidence>
<dbReference type="GO" id="GO:0006979">
    <property type="term" value="P:response to oxidative stress"/>
    <property type="evidence" value="ECO:0007669"/>
    <property type="project" value="UniProtKB-ARBA"/>
</dbReference>
<dbReference type="InterPro" id="IPR017441">
    <property type="entry name" value="Protein_kinase_ATP_BS"/>
</dbReference>
<organism evidence="22 23">
    <name type="scientific">Chenopodium quinoa</name>
    <name type="common">Quinoa</name>
    <dbReference type="NCBI Taxonomy" id="63459"/>
    <lineage>
        <taxon>Eukaryota</taxon>
        <taxon>Viridiplantae</taxon>
        <taxon>Streptophyta</taxon>
        <taxon>Embryophyta</taxon>
        <taxon>Tracheophyta</taxon>
        <taxon>Spermatophyta</taxon>
        <taxon>Magnoliopsida</taxon>
        <taxon>eudicotyledons</taxon>
        <taxon>Gunneridae</taxon>
        <taxon>Pentapetalae</taxon>
        <taxon>Caryophyllales</taxon>
        <taxon>Chenopodiaceae</taxon>
        <taxon>Chenopodioideae</taxon>
        <taxon>Atripliceae</taxon>
        <taxon>Chenopodium</taxon>
    </lineage>
</organism>
<dbReference type="SUPFAM" id="SSF56112">
    <property type="entry name" value="Protein kinase-like (PK-like)"/>
    <property type="match status" value="1"/>
</dbReference>
<evidence type="ECO:0000256" key="10">
    <source>
        <dbReference type="ARBA" id="ARBA00022840"/>
    </source>
</evidence>
<keyword evidence="2" id="KW-0723">Serine/threonine-protein kinase</keyword>
<dbReference type="RefSeq" id="XP_021726272.1">
    <property type="nucleotide sequence ID" value="XM_021870580.1"/>
</dbReference>
<dbReference type="InterPro" id="IPR000719">
    <property type="entry name" value="Prot_kinase_dom"/>
</dbReference>
<feature type="signal peptide" evidence="19">
    <location>
        <begin position="1"/>
        <end position="26"/>
    </location>
</feature>
<evidence type="ECO:0000256" key="2">
    <source>
        <dbReference type="ARBA" id="ARBA00022527"/>
    </source>
</evidence>
<evidence type="ECO:0000256" key="12">
    <source>
        <dbReference type="ARBA" id="ARBA00023136"/>
    </source>
</evidence>
<dbReference type="OrthoDB" id="1662727at2759"/>
<comment type="catalytic activity">
    <reaction evidence="15">
        <text>L-seryl-[protein] + ATP = O-phospho-L-seryl-[protein] + ADP + H(+)</text>
        <dbReference type="Rhea" id="RHEA:17989"/>
        <dbReference type="Rhea" id="RHEA-COMP:9863"/>
        <dbReference type="Rhea" id="RHEA-COMP:11604"/>
        <dbReference type="ChEBI" id="CHEBI:15378"/>
        <dbReference type="ChEBI" id="CHEBI:29999"/>
        <dbReference type="ChEBI" id="CHEBI:30616"/>
        <dbReference type="ChEBI" id="CHEBI:83421"/>
        <dbReference type="ChEBI" id="CHEBI:456216"/>
    </reaction>
</comment>
<feature type="domain" description="Protein kinase" evidence="20">
    <location>
        <begin position="349"/>
        <end position="627"/>
    </location>
</feature>
<evidence type="ECO:0000313" key="23">
    <source>
        <dbReference type="Proteomes" id="UP000596660"/>
    </source>
</evidence>
<evidence type="ECO:0000256" key="18">
    <source>
        <dbReference type="SAM" id="Phobius"/>
    </source>
</evidence>
<dbReference type="KEGG" id="cqi:110693467"/>
<dbReference type="InterPro" id="IPR002902">
    <property type="entry name" value="GNK2"/>
</dbReference>
<evidence type="ECO:0000256" key="1">
    <source>
        <dbReference type="ARBA" id="ARBA00004167"/>
    </source>
</evidence>
<reference evidence="22" key="2">
    <citation type="submission" date="2021-03" db="UniProtKB">
        <authorList>
            <consortium name="EnsemblPlants"/>
        </authorList>
    </citation>
    <scope>IDENTIFICATION</scope>
</reference>
<dbReference type="InterPro" id="IPR011009">
    <property type="entry name" value="Kinase-like_dom_sf"/>
</dbReference>
<dbReference type="Gramene" id="AUR62014638-RA">
    <property type="protein sequence ID" value="AUR62014638-RA:cds"/>
    <property type="gene ID" value="AUR62014638"/>
</dbReference>
<dbReference type="GeneID" id="110693467"/>
<dbReference type="CDD" id="cd23509">
    <property type="entry name" value="Gnk2-like"/>
    <property type="match status" value="2"/>
</dbReference>
<dbReference type="Gene3D" id="3.30.430.20">
    <property type="entry name" value="Gnk2 domain, C-X8-C-X2-C motif"/>
    <property type="match status" value="2"/>
</dbReference>
<keyword evidence="12 18" id="KW-0472">Membrane</keyword>
<dbReference type="AlphaFoldDB" id="A0A803LKZ1"/>
<evidence type="ECO:0000313" key="22">
    <source>
        <dbReference type="EnsemblPlants" id="AUR62014638-RA:cds"/>
    </source>
</evidence>
<dbReference type="PROSITE" id="PS50011">
    <property type="entry name" value="PROTEIN_KINASE_DOM"/>
    <property type="match status" value="1"/>
</dbReference>
<comment type="catalytic activity">
    <reaction evidence="16">
        <text>L-threonyl-[protein] + ATP = O-phospho-L-threonyl-[protein] + ADP + H(+)</text>
        <dbReference type="Rhea" id="RHEA:46608"/>
        <dbReference type="Rhea" id="RHEA-COMP:11060"/>
        <dbReference type="Rhea" id="RHEA-COMP:11605"/>
        <dbReference type="ChEBI" id="CHEBI:15378"/>
        <dbReference type="ChEBI" id="CHEBI:30013"/>
        <dbReference type="ChEBI" id="CHEBI:30616"/>
        <dbReference type="ChEBI" id="CHEBI:61977"/>
        <dbReference type="ChEBI" id="CHEBI:456216"/>
    </reaction>
</comment>
<dbReference type="FunFam" id="3.30.200.20:FF:000142">
    <property type="entry name" value="Cysteine-rich receptor-like protein kinase 10"/>
    <property type="match status" value="1"/>
</dbReference>
<evidence type="ECO:0000256" key="8">
    <source>
        <dbReference type="ARBA" id="ARBA00022741"/>
    </source>
</evidence>
<dbReference type="PROSITE" id="PS00108">
    <property type="entry name" value="PROTEIN_KINASE_ST"/>
    <property type="match status" value="1"/>
</dbReference>
<dbReference type="Pfam" id="PF00069">
    <property type="entry name" value="Pkinase"/>
    <property type="match status" value="1"/>
</dbReference>
<evidence type="ECO:0000256" key="17">
    <source>
        <dbReference type="PROSITE-ProRule" id="PRU10141"/>
    </source>
</evidence>
<keyword evidence="13" id="KW-0675">Receptor</keyword>
<dbReference type="GO" id="GO:0005524">
    <property type="term" value="F:ATP binding"/>
    <property type="evidence" value="ECO:0007669"/>
    <property type="project" value="UniProtKB-UniRule"/>
</dbReference>
<reference evidence="22" key="1">
    <citation type="journal article" date="2017" name="Nature">
        <title>The genome of Chenopodium quinoa.</title>
        <authorList>
            <person name="Jarvis D.E."/>
            <person name="Ho Y.S."/>
            <person name="Lightfoot D.J."/>
            <person name="Schmoeckel S.M."/>
            <person name="Li B."/>
            <person name="Borm T.J.A."/>
            <person name="Ohyanagi H."/>
            <person name="Mineta K."/>
            <person name="Michell C.T."/>
            <person name="Saber N."/>
            <person name="Kharbatia N.M."/>
            <person name="Rupper R.R."/>
            <person name="Sharp A.R."/>
            <person name="Dally N."/>
            <person name="Boughton B.A."/>
            <person name="Woo Y.H."/>
            <person name="Gao G."/>
            <person name="Schijlen E.G.W.M."/>
            <person name="Guo X."/>
            <person name="Momin A.A."/>
            <person name="Negrao S."/>
            <person name="Al-Babili S."/>
            <person name="Gehring C."/>
            <person name="Roessner U."/>
            <person name="Jung C."/>
            <person name="Murphy K."/>
            <person name="Arold S.T."/>
            <person name="Gojobori T."/>
            <person name="van der Linden C.G."/>
            <person name="van Loo E.N."/>
            <person name="Jellen E.N."/>
            <person name="Maughan P.J."/>
            <person name="Tester M."/>
        </authorList>
    </citation>
    <scope>NUCLEOTIDE SEQUENCE [LARGE SCALE GENOMIC DNA]</scope>
    <source>
        <strain evidence="22">cv. PI 614886</strain>
    </source>
</reference>
<evidence type="ECO:0000256" key="15">
    <source>
        <dbReference type="ARBA" id="ARBA00047558"/>
    </source>
</evidence>
<dbReference type="InterPro" id="IPR008271">
    <property type="entry name" value="Ser/Thr_kinase_AS"/>
</dbReference>
<dbReference type="PROSITE" id="PS51473">
    <property type="entry name" value="GNK2"/>
    <property type="match status" value="2"/>
</dbReference>
<dbReference type="CDD" id="cd14066">
    <property type="entry name" value="STKc_IRAK"/>
    <property type="match status" value="1"/>
</dbReference>
<dbReference type="OMA" id="REFIWIN"/>
<comment type="subcellular location">
    <subcellularLocation>
        <location evidence="1">Membrane</location>
        <topology evidence="1">Single-pass membrane protein</topology>
    </subcellularLocation>
</comment>
<keyword evidence="9" id="KW-0418">Kinase</keyword>
<keyword evidence="7" id="KW-0677">Repeat</keyword>
<dbReference type="Gene3D" id="1.10.510.10">
    <property type="entry name" value="Transferase(Phosphotransferase) domain 1"/>
    <property type="match status" value="1"/>
</dbReference>
<dbReference type="FunFam" id="1.10.510.10:FF:000129">
    <property type="entry name" value="cysteine-rich receptor-like protein kinase 10"/>
    <property type="match status" value="1"/>
</dbReference>
<dbReference type="Proteomes" id="UP000596660">
    <property type="component" value="Unplaced"/>
</dbReference>
<dbReference type="PANTHER" id="PTHR27002">
    <property type="entry name" value="RECEPTOR-LIKE SERINE/THREONINE-PROTEIN KINASE SD1-8"/>
    <property type="match status" value="1"/>
</dbReference>
<dbReference type="EnsemblPlants" id="AUR62014638-RA">
    <property type="protein sequence ID" value="AUR62014638-RA:cds"/>
    <property type="gene ID" value="AUR62014638"/>
</dbReference>
<evidence type="ECO:0000256" key="9">
    <source>
        <dbReference type="ARBA" id="ARBA00022777"/>
    </source>
</evidence>
<evidence type="ECO:0000256" key="19">
    <source>
        <dbReference type="SAM" id="SignalP"/>
    </source>
</evidence>
<dbReference type="GO" id="GO:0005886">
    <property type="term" value="C:plasma membrane"/>
    <property type="evidence" value="ECO:0007669"/>
    <property type="project" value="TreeGrafter"/>
</dbReference>
<dbReference type="FunFam" id="3.30.430.20:FF:000003">
    <property type="entry name" value="Cysteine-rich RLK (RECEPTOR-like protein kinase) 10"/>
    <property type="match status" value="1"/>
</dbReference>
<dbReference type="InterPro" id="IPR038408">
    <property type="entry name" value="GNK2_sf"/>
</dbReference>
<feature type="transmembrane region" description="Helical" evidence="18">
    <location>
        <begin position="289"/>
        <end position="312"/>
    </location>
</feature>
<gene>
    <name evidence="22" type="primary">LOC110693467</name>
</gene>
<evidence type="ECO:0000256" key="13">
    <source>
        <dbReference type="ARBA" id="ARBA00023170"/>
    </source>
</evidence>
<dbReference type="GO" id="GO:0004674">
    <property type="term" value="F:protein serine/threonine kinase activity"/>
    <property type="evidence" value="ECO:0007669"/>
    <property type="project" value="UniProtKB-KW"/>
</dbReference>
<keyword evidence="5 18" id="KW-0812">Transmembrane</keyword>
<keyword evidence="14" id="KW-0325">Glycoprotein</keyword>
<feature type="binding site" evidence="17">
    <location>
        <position position="377"/>
    </location>
    <ligand>
        <name>ATP</name>
        <dbReference type="ChEBI" id="CHEBI:30616"/>
    </ligand>
</feature>
<evidence type="ECO:0000256" key="16">
    <source>
        <dbReference type="ARBA" id="ARBA00047951"/>
    </source>
</evidence>
<keyword evidence="8 17" id="KW-0547">Nucleotide-binding</keyword>